<feature type="domain" description="BZIP" evidence="2">
    <location>
        <begin position="37"/>
        <end position="51"/>
    </location>
</feature>
<keyword evidence="1" id="KW-0175">Coiled coil</keyword>
<dbReference type="CDD" id="cd14811">
    <property type="entry name" value="bZIP_u2"/>
    <property type="match status" value="1"/>
</dbReference>
<evidence type="ECO:0000256" key="1">
    <source>
        <dbReference type="SAM" id="Coils"/>
    </source>
</evidence>
<dbReference type="OMA" id="KFFEHVS"/>
<dbReference type="EMBL" id="CAJJDM010000067">
    <property type="protein sequence ID" value="CAD8081316.1"/>
    <property type="molecule type" value="Genomic_DNA"/>
</dbReference>
<feature type="coiled-coil region" evidence="1">
    <location>
        <begin position="142"/>
        <end position="201"/>
    </location>
</feature>
<dbReference type="AlphaFoldDB" id="A0A8S1MVD0"/>
<evidence type="ECO:0000259" key="2">
    <source>
        <dbReference type="PROSITE" id="PS00036"/>
    </source>
</evidence>
<gene>
    <name evidence="3" type="ORF">PPRIM_AZ9-3.1.T0650159</name>
</gene>
<dbReference type="Proteomes" id="UP000688137">
    <property type="component" value="Unassembled WGS sequence"/>
</dbReference>
<evidence type="ECO:0000313" key="3">
    <source>
        <dbReference type="EMBL" id="CAD8081316.1"/>
    </source>
</evidence>
<dbReference type="PROSITE" id="PS00036">
    <property type="entry name" value="BZIP_BASIC"/>
    <property type="match status" value="1"/>
</dbReference>
<proteinExistence type="predicted"/>
<name>A0A8S1MVD0_PARPR</name>
<evidence type="ECO:0000313" key="4">
    <source>
        <dbReference type="Proteomes" id="UP000688137"/>
    </source>
</evidence>
<dbReference type="Pfam" id="PF00170">
    <property type="entry name" value="bZIP_1"/>
    <property type="match status" value="1"/>
</dbReference>
<reference evidence="3" key="1">
    <citation type="submission" date="2021-01" db="EMBL/GenBank/DDBJ databases">
        <authorList>
            <consortium name="Genoscope - CEA"/>
            <person name="William W."/>
        </authorList>
    </citation>
    <scope>NUCLEOTIDE SEQUENCE</scope>
</reference>
<accession>A0A8S1MVD0</accession>
<dbReference type="GO" id="GO:0003700">
    <property type="term" value="F:DNA-binding transcription factor activity"/>
    <property type="evidence" value="ECO:0007669"/>
    <property type="project" value="InterPro"/>
</dbReference>
<sequence>MDNDYYDFLDHSFDYKPKKRGQRALTDQEIIVRERMKLVKNRESAKNSRKRKKMYVDLLENKVAGLNQQLQEYKELQEQSQGLLRNTQIQLLFGKSKQKPDQLNHYLQEIYEQSIPKMALFLKQEKHNPELDNCFQNFYNCFNDMSNVKDEMIQEMQKLEITMKDAKEIPEFNKFFEHVSKLDFQQQLDSLEEELGNVIKTDDLQLSIKDTYDLYNKSMQFIKRPKLN</sequence>
<comment type="caution">
    <text evidence="3">The sequence shown here is derived from an EMBL/GenBank/DDBJ whole genome shotgun (WGS) entry which is preliminary data.</text>
</comment>
<dbReference type="InterPro" id="IPR004827">
    <property type="entry name" value="bZIP"/>
</dbReference>
<organism evidence="3 4">
    <name type="scientific">Paramecium primaurelia</name>
    <dbReference type="NCBI Taxonomy" id="5886"/>
    <lineage>
        <taxon>Eukaryota</taxon>
        <taxon>Sar</taxon>
        <taxon>Alveolata</taxon>
        <taxon>Ciliophora</taxon>
        <taxon>Intramacronucleata</taxon>
        <taxon>Oligohymenophorea</taxon>
        <taxon>Peniculida</taxon>
        <taxon>Parameciidae</taxon>
        <taxon>Paramecium</taxon>
    </lineage>
</organism>
<protein>
    <recommendedName>
        <fullName evidence="2">BZIP domain-containing protein</fullName>
    </recommendedName>
</protein>
<feature type="coiled-coil region" evidence="1">
    <location>
        <begin position="56"/>
        <end position="86"/>
    </location>
</feature>
<keyword evidence="4" id="KW-1185">Reference proteome</keyword>